<protein>
    <recommendedName>
        <fullName evidence="6">Mid2 domain-containing protein</fullName>
    </recommendedName>
</protein>
<evidence type="ECO:0000256" key="3">
    <source>
        <dbReference type="SAM" id="SignalP"/>
    </source>
</evidence>
<evidence type="ECO:0000313" key="4">
    <source>
        <dbReference type="EMBL" id="KAF9446391.1"/>
    </source>
</evidence>
<evidence type="ECO:0000256" key="2">
    <source>
        <dbReference type="SAM" id="Phobius"/>
    </source>
</evidence>
<dbReference type="Proteomes" id="UP000807342">
    <property type="component" value="Unassembled WGS sequence"/>
</dbReference>
<keyword evidence="2" id="KW-0472">Membrane</keyword>
<feature type="region of interest" description="Disordered" evidence="1">
    <location>
        <begin position="218"/>
        <end position="265"/>
    </location>
</feature>
<comment type="caution">
    <text evidence="4">The sequence shown here is derived from an EMBL/GenBank/DDBJ whole genome shotgun (WGS) entry which is preliminary data.</text>
</comment>
<feature type="chain" id="PRO_5040483097" description="Mid2 domain-containing protein" evidence="3">
    <location>
        <begin position="20"/>
        <end position="265"/>
    </location>
</feature>
<dbReference type="OrthoDB" id="3047565at2759"/>
<evidence type="ECO:0000313" key="5">
    <source>
        <dbReference type="Proteomes" id="UP000807342"/>
    </source>
</evidence>
<gene>
    <name evidence="4" type="ORF">P691DRAFT_803992</name>
</gene>
<feature type="transmembrane region" description="Helical" evidence="2">
    <location>
        <begin position="129"/>
        <end position="151"/>
    </location>
</feature>
<keyword evidence="5" id="KW-1185">Reference proteome</keyword>
<reference evidence="4" key="1">
    <citation type="submission" date="2020-11" db="EMBL/GenBank/DDBJ databases">
        <authorList>
            <consortium name="DOE Joint Genome Institute"/>
            <person name="Ahrendt S."/>
            <person name="Riley R."/>
            <person name="Andreopoulos W."/>
            <person name="Labutti K."/>
            <person name="Pangilinan J."/>
            <person name="Ruiz-Duenas F.J."/>
            <person name="Barrasa J.M."/>
            <person name="Sanchez-Garcia M."/>
            <person name="Camarero S."/>
            <person name="Miyauchi S."/>
            <person name="Serrano A."/>
            <person name="Linde D."/>
            <person name="Babiker R."/>
            <person name="Drula E."/>
            <person name="Ayuso-Fernandez I."/>
            <person name="Pacheco R."/>
            <person name="Padilla G."/>
            <person name="Ferreira P."/>
            <person name="Barriuso J."/>
            <person name="Kellner H."/>
            <person name="Castanera R."/>
            <person name="Alfaro M."/>
            <person name="Ramirez L."/>
            <person name="Pisabarro A.G."/>
            <person name="Kuo A."/>
            <person name="Tritt A."/>
            <person name="Lipzen A."/>
            <person name="He G."/>
            <person name="Yan M."/>
            <person name="Ng V."/>
            <person name="Cullen D."/>
            <person name="Martin F."/>
            <person name="Rosso M.-N."/>
            <person name="Henrissat B."/>
            <person name="Hibbett D."/>
            <person name="Martinez A.T."/>
            <person name="Grigoriev I.V."/>
        </authorList>
    </citation>
    <scope>NUCLEOTIDE SEQUENCE</scope>
    <source>
        <strain evidence="4">MF-IS2</strain>
    </source>
</reference>
<feature type="compositionally biased region" description="Basic and acidic residues" evidence="1">
    <location>
        <begin position="244"/>
        <end position="254"/>
    </location>
</feature>
<proteinExistence type="predicted"/>
<keyword evidence="2" id="KW-1133">Transmembrane helix</keyword>
<keyword evidence="2" id="KW-0812">Transmembrane</keyword>
<organism evidence="4 5">
    <name type="scientific">Macrolepiota fuliginosa MF-IS2</name>
    <dbReference type="NCBI Taxonomy" id="1400762"/>
    <lineage>
        <taxon>Eukaryota</taxon>
        <taxon>Fungi</taxon>
        <taxon>Dikarya</taxon>
        <taxon>Basidiomycota</taxon>
        <taxon>Agaricomycotina</taxon>
        <taxon>Agaricomycetes</taxon>
        <taxon>Agaricomycetidae</taxon>
        <taxon>Agaricales</taxon>
        <taxon>Agaricineae</taxon>
        <taxon>Agaricaceae</taxon>
        <taxon>Macrolepiota</taxon>
    </lineage>
</organism>
<keyword evidence="3" id="KW-0732">Signal</keyword>
<evidence type="ECO:0008006" key="6">
    <source>
        <dbReference type="Google" id="ProtNLM"/>
    </source>
</evidence>
<accession>A0A9P6BZL3</accession>
<evidence type="ECO:0000256" key="1">
    <source>
        <dbReference type="SAM" id="MobiDB-lite"/>
    </source>
</evidence>
<dbReference type="EMBL" id="MU151248">
    <property type="protein sequence ID" value="KAF9446391.1"/>
    <property type="molecule type" value="Genomic_DNA"/>
</dbReference>
<feature type="signal peptide" evidence="3">
    <location>
        <begin position="1"/>
        <end position="19"/>
    </location>
</feature>
<name>A0A9P6BZL3_9AGAR</name>
<dbReference type="AlphaFoldDB" id="A0A9P6BZL3"/>
<sequence>MISFRAILNFCFVASLARAAVVLERQVVSTHPISLVPGTPITTQDNPSLTKTVTKTVVTTSTISPFPPDVPIVSSFVVTYTHSGQISLSTATVTLVPTSLSTFRSVPAPFAATATPTAEDLDSSRNKGAIAGGVLGALAVVLAAFAAFIWFRRRSPKHWRNRTAGRWQNLDNKDASGAGAPPVYVGAPVHRTRGDVKQPNPNPLPPLYIRDRQPAADLFADVPGSPTSPRLHMKSGSTSSAAHQRHDSSGRFDIELQPAANSPPQ</sequence>
<feature type="region of interest" description="Disordered" evidence="1">
    <location>
        <begin position="190"/>
        <end position="209"/>
    </location>
</feature>